<dbReference type="InterPro" id="IPR021314">
    <property type="entry name" value="DUF2911"/>
</dbReference>
<evidence type="ECO:0000256" key="1">
    <source>
        <dbReference type="SAM" id="SignalP"/>
    </source>
</evidence>
<accession>A0A1I3LHN2</accession>
<feature type="signal peptide" evidence="1">
    <location>
        <begin position="1"/>
        <end position="24"/>
    </location>
</feature>
<evidence type="ECO:0000313" key="3">
    <source>
        <dbReference type="Proteomes" id="UP000198670"/>
    </source>
</evidence>
<dbReference type="RefSeq" id="WP_090627369.1">
    <property type="nucleotide sequence ID" value="NZ_FOQO01000006.1"/>
</dbReference>
<proteinExistence type="predicted"/>
<dbReference type="AlphaFoldDB" id="A0A1I3LHN2"/>
<dbReference type="Pfam" id="PF11138">
    <property type="entry name" value="DUF2911"/>
    <property type="match status" value="1"/>
</dbReference>
<sequence length="282" mass="31504">MKKRLVKTAVLALIIAAAGYPVKAQLKLPPASSMQTLIQGLGIRNVTLTYSRPNTNGRKIFGGLEPYDKVWRTGANGIPTITFEDKVMVAGHPVEPGKYGLLTIPGKSEWTVIFSKNSEQWGAYSYKPEEDVLRFTVKPEQLKRTIETFTIDFSDVKPQSAKLNLAWEKTKISFDLVVDQDAEIMAAIDEAMKGEKKPYMQAAQYYYNNNKDIQKALAWMNEADKAPNPAPYIKYWKARIQLKAGDKAGAATTAQQGIEIATQQNNQEYIRLNGQVLAEAKK</sequence>
<evidence type="ECO:0000313" key="2">
    <source>
        <dbReference type="EMBL" id="SFI84288.1"/>
    </source>
</evidence>
<organism evidence="2 3">
    <name type="scientific">Parapedobacter indicus</name>
    <dbReference type="NCBI Taxonomy" id="1477437"/>
    <lineage>
        <taxon>Bacteria</taxon>
        <taxon>Pseudomonadati</taxon>
        <taxon>Bacteroidota</taxon>
        <taxon>Sphingobacteriia</taxon>
        <taxon>Sphingobacteriales</taxon>
        <taxon>Sphingobacteriaceae</taxon>
        <taxon>Parapedobacter</taxon>
    </lineage>
</organism>
<name>A0A1I3LHN2_9SPHI</name>
<protein>
    <recommendedName>
        <fullName evidence="4">DUF2911 domain-containing protein</fullName>
    </recommendedName>
</protein>
<reference evidence="2 3" key="1">
    <citation type="submission" date="2016-10" db="EMBL/GenBank/DDBJ databases">
        <authorList>
            <person name="de Groot N.N."/>
        </authorList>
    </citation>
    <scope>NUCLEOTIDE SEQUENCE [LARGE SCALE GENOMIC DNA]</scope>
    <source>
        <strain evidence="2 3">RK1</strain>
    </source>
</reference>
<gene>
    <name evidence="2" type="ORF">SAMN05444682_10634</name>
</gene>
<evidence type="ECO:0008006" key="4">
    <source>
        <dbReference type="Google" id="ProtNLM"/>
    </source>
</evidence>
<dbReference type="EMBL" id="FOQO01000006">
    <property type="protein sequence ID" value="SFI84288.1"/>
    <property type="molecule type" value="Genomic_DNA"/>
</dbReference>
<dbReference type="STRING" id="1477437.SAMN05444682_10634"/>
<dbReference type="Proteomes" id="UP000198670">
    <property type="component" value="Unassembled WGS sequence"/>
</dbReference>
<keyword evidence="3" id="KW-1185">Reference proteome</keyword>
<dbReference type="OrthoDB" id="195456at2"/>
<keyword evidence="1" id="KW-0732">Signal</keyword>
<feature type="chain" id="PRO_5011767641" description="DUF2911 domain-containing protein" evidence="1">
    <location>
        <begin position="25"/>
        <end position="282"/>
    </location>
</feature>